<evidence type="ECO:0000256" key="1">
    <source>
        <dbReference type="ARBA" id="ARBA00000900"/>
    </source>
</evidence>
<dbReference type="Gene3D" id="3.30.40.10">
    <property type="entry name" value="Zinc/RING finger domain, C3HC4 (zinc finger)"/>
    <property type="match status" value="1"/>
</dbReference>
<evidence type="ECO:0000313" key="19">
    <source>
        <dbReference type="Proteomes" id="UP001153076"/>
    </source>
</evidence>
<feature type="domain" description="RING-type" evidence="17">
    <location>
        <begin position="111"/>
        <end position="153"/>
    </location>
</feature>
<evidence type="ECO:0000313" key="18">
    <source>
        <dbReference type="EMBL" id="KAJ8425993.1"/>
    </source>
</evidence>
<evidence type="ECO:0000256" key="4">
    <source>
        <dbReference type="ARBA" id="ARBA00012483"/>
    </source>
</evidence>
<protein>
    <recommendedName>
        <fullName evidence="4">RING-type E3 ubiquitin transferase</fullName>
        <ecNumber evidence="4">2.3.2.27</ecNumber>
    </recommendedName>
</protein>
<keyword evidence="5" id="KW-0808">Transferase</keyword>
<dbReference type="PANTHER" id="PTHR45768">
    <property type="entry name" value="E3 UBIQUITIN-PROTEIN LIGASE RNF13-LIKE"/>
    <property type="match status" value="1"/>
</dbReference>
<evidence type="ECO:0000256" key="12">
    <source>
        <dbReference type="ARBA" id="ARBA00023136"/>
    </source>
</evidence>
<evidence type="ECO:0000256" key="8">
    <source>
        <dbReference type="ARBA" id="ARBA00022771"/>
    </source>
</evidence>
<dbReference type="InterPro" id="IPR013083">
    <property type="entry name" value="Znf_RING/FYVE/PHD"/>
</dbReference>
<dbReference type="CDD" id="cd16461">
    <property type="entry name" value="RING-H2_EL5-like"/>
    <property type="match status" value="1"/>
</dbReference>
<keyword evidence="9" id="KW-0833">Ubl conjugation pathway</keyword>
<evidence type="ECO:0000256" key="9">
    <source>
        <dbReference type="ARBA" id="ARBA00022786"/>
    </source>
</evidence>
<feature type="region of interest" description="Disordered" evidence="15">
    <location>
        <begin position="175"/>
        <end position="198"/>
    </location>
</feature>
<comment type="caution">
    <text evidence="18">The sequence shown here is derived from an EMBL/GenBank/DDBJ whole genome shotgun (WGS) entry which is preliminary data.</text>
</comment>
<feature type="transmembrane region" description="Helical" evidence="16">
    <location>
        <begin position="30"/>
        <end position="51"/>
    </location>
</feature>
<keyword evidence="10" id="KW-0862">Zinc</keyword>
<evidence type="ECO:0000256" key="5">
    <source>
        <dbReference type="ARBA" id="ARBA00022679"/>
    </source>
</evidence>
<comment type="catalytic activity">
    <reaction evidence="1">
        <text>S-ubiquitinyl-[E2 ubiquitin-conjugating enzyme]-L-cysteine + [acceptor protein]-L-lysine = [E2 ubiquitin-conjugating enzyme]-L-cysteine + N(6)-ubiquitinyl-[acceptor protein]-L-lysine.</text>
        <dbReference type="EC" id="2.3.2.27"/>
    </reaction>
</comment>
<dbReference type="AlphaFoldDB" id="A0A9Q1GWV0"/>
<dbReference type="FunFam" id="3.30.40.10:FF:000187">
    <property type="entry name" value="E3 ubiquitin-protein ligase ATL6"/>
    <property type="match status" value="1"/>
</dbReference>
<dbReference type="EC" id="2.3.2.27" evidence="4"/>
<proteinExistence type="inferred from homology"/>
<name>A0A9Q1GWV0_9CARY</name>
<accession>A0A9Q1GWV0</accession>
<dbReference type="SUPFAM" id="SSF57850">
    <property type="entry name" value="RING/U-box"/>
    <property type="match status" value="1"/>
</dbReference>
<dbReference type="PANTHER" id="PTHR45768:SF10">
    <property type="entry name" value="RING-H2 FINGER PROTEIN ATL13-RELATED"/>
    <property type="match status" value="1"/>
</dbReference>
<evidence type="ECO:0000256" key="16">
    <source>
        <dbReference type="SAM" id="Phobius"/>
    </source>
</evidence>
<evidence type="ECO:0000256" key="11">
    <source>
        <dbReference type="ARBA" id="ARBA00022989"/>
    </source>
</evidence>
<evidence type="ECO:0000256" key="3">
    <source>
        <dbReference type="ARBA" id="ARBA00004906"/>
    </source>
</evidence>
<evidence type="ECO:0000256" key="15">
    <source>
        <dbReference type="SAM" id="MobiDB-lite"/>
    </source>
</evidence>
<evidence type="ECO:0000256" key="6">
    <source>
        <dbReference type="ARBA" id="ARBA00022692"/>
    </source>
</evidence>
<comment type="similarity">
    <text evidence="13">Belongs to the RING-type zinc finger family. ATL subfamily.</text>
</comment>
<keyword evidence="7" id="KW-0479">Metal-binding</keyword>
<gene>
    <name evidence="18" type="ORF">Cgig2_007807</name>
</gene>
<organism evidence="18 19">
    <name type="scientific">Carnegiea gigantea</name>
    <dbReference type="NCBI Taxonomy" id="171969"/>
    <lineage>
        <taxon>Eukaryota</taxon>
        <taxon>Viridiplantae</taxon>
        <taxon>Streptophyta</taxon>
        <taxon>Embryophyta</taxon>
        <taxon>Tracheophyta</taxon>
        <taxon>Spermatophyta</taxon>
        <taxon>Magnoliopsida</taxon>
        <taxon>eudicotyledons</taxon>
        <taxon>Gunneridae</taxon>
        <taxon>Pentapetalae</taxon>
        <taxon>Caryophyllales</taxon>
        <taxon>Cactineae</taxon>
        <taxon>Cactaceae</taxon>
        <taxon>Cactoideae</taxon>
        <taxon>Echinocereeae</taxon>
        <taxon>Carnegiea</taxon>
    </lineage>
</organism>
<dbReference type="Pfam" id="PF13639">
    <property type="entry name" value="zf-RING_2"/>
    <property type="match status" value="1"/>
</dbReference>
<keyword evidence="6 16" id="KW-0812">Transmembrane</keyword>
<evidence type="ECO:0000256" key="2">
    <source>
        <dbReference type="ARBA" id="ARBA00004167"/>
    </source>
</evidence>
<evidence type="ECO:0000256" key="14">
    <source>
        <dbReference type="PROSITE-ProRule" id="PRU00175"/>
    </source>
</evidence>
<dbReference type="PROSITE" id="PS50089">
    <property type="entry name" value="ZF_RING_2"/>
    <property type="match status" value="1"/>
</dbReference>
<dbReference type="GO" id="GO:0008270">
    <property type="term" value="F:zinc ion binding"/>
    <property type="evidence" value="ECO:0007669"/>
    <property type="project" value="UniProtKB-KW"/>
</dbReference>
<keyword evidence="8 14" id="KW-0863">Zinc-finger</keyword>
<evidence type="ECO:0000259" key="17">
    <source>
        <dbReference type="PROSITE" id="PS50089"/>
    </source>
</evidence>
<reference evidence="18" key="1">
    <citation type="submission" date="2022-04" db="EMBL/GenBank/DDBJ databases">
        <title>Carnegiea gigantea Genome sequencing and assembly v2.</title>
        <authorList>
            <person name="Copetti D."/>
            <person name="Sanderson M.J."/>
            <person name="Burquez A."/>
            <person name="Wojciechowski M.F."/>
        </authorList>
    </citation>
    <scope>NUCLEOTIDE SEQUENCE</scope>
    <source>
        <strain evidence="18">SGP5-SGP5p</strain>
        <tissue evidence="18">Aerial part</tissue>
    </source>
</reference>
<dbReference type="EMBL" id="JAKOGI010001367">
    <property type="protein sequence ID" value="KAJ8425993.1"/>
    <property type="molecule type" value="Genomic_DNA"/>
</dbReference>
<comment type="subcellular location">
    <subcellularLocation>
        <location evidence="2">Membrane</location>
        <topology evidence="2">Single-pass membrane protein</topology>
    </subcellularLocation>
</comment>
<dbReference type="InterPro" id="IPR001841">
    <property type="entry name" value="Znf_RING"/>
</dbReference>
<feature type="region of interest" description="Disordered" evidence="15">
    <location>
        <begin position="332"/>
        <end position="354"/>
    </location>
</feature>
<sequence length="462" mass="51388">MKQPPLPSAPPLMFMAPPQPNLDPKISPSVILIIVILSAIFFLAGILHLLIRCLLTPTQRHPDAIESVSVLQGQLQQLFQLHDGGVDQSCIDTLPVFQYKAIIGVKDPFDCAVCLSEFEPEDKLRLLPQCSHAFHMDCIDTWLLSHSTCPLCRSSLIDEFSDGCAPIVCVLESGRNSGSDSDPRIRREEPEMGSKGEEEKIVSVKLGKFRNLEGNGGEGGSEINEFDENNELGSRRCFSMGSFAYILDEKTSLQVPIRTPMKKQSSGKKPSLPLKPGHRAVISEYGCDSRREFNGIEAFRTIHKIQNSNRNIGYEREKEESFSISRTWARTGERNKKGNEGCSSRRTIPRSEIGVDNDETQSCYSVDSLANNPSSSTSTRRTLLWLMGRQNKFAHHHSSSISANIEPPSNRTSPFGTWRPEPSLTYGDRNPNYVLLSQLALVFLSTVVRRCSSLGPMSMISD</sequence>
<keyword evidence="11 16" id="KW-1133">Transmembrane helix</keyword>
<keyword evidence="19" id="KW-1185">Reference proteome</keyword>
<dbReference type="GO" id="GO:0061630">
    <property type="term" value="F:ubiquitin protein ligase activity"/>
    <property type="evidence" value="ECO:0007669"/>
    <property type="project" value="UniProtKB-EC"/>
</dbReference>
<keyword evidence="12 16" id="KW-0472">Membrane</keyword>
<evidence type="ECO:0000256" key="10">
    <source>
        <dbReference type="ARBA" id="ARBA00022833"/>
    </source>
</evidence>
<dbReference type="OrthoDB" id="8062037at2759"/>
<dbReference type="SMART" id="SM00184">
    <property type="entry name" value="RING"/>
    <property type="match status" value="1"/>
</dbReference>
<evidence type="ECO:0000256" key="7">
    <source>
        <dbReference type="ARBA" id="ARBA00022723"/>
    </source>
</evidence>
<evidence type="ECO:0000256" key="13">
    <source>
        <dbReference type="ARBA" id="ARBA00024209"/>
    </source>
</evidence>
<dbReference type="GO" id="GO:0016020">
    <property type="term" value="C:membrane"/>
    <property type="evidence" value="ECO:0007669"/>
    <property type="project" value="UniProtKB-SubCell"/>
</dbReference>
<comment type="pathway">
    <text evidence="3">Protein modification; protein ubiquitination.</text>
</comment>
<feature type="compositionally biased region" description="Basic and acidic residues" evidence="15">
    <location>
        <begin position="181"/>
        <end position="198"/>
    </location>
</feature>
<dbReference type="Proteomes" id="UP001153076">
    <property type="component" value="Unassembled WGS sequence"/>
</dbReference>